<organism evidence="2 3">
    <name type="scientific">Mycobacterium intracellulare subsp. chimaera</name>
    <dbReference type="NCBI Taxonomy" id="222805"/>
    <lineage>
        <taxon>Bacteria</taxon>
        <taxon>Bacillati</taxon>
        <taxon>Actinomycetota</taxon>
        <taxon>Actinomycetes</taxon>
        <taxon>Mycobacteriales</taxon>
        <taxon>Mycobacteriaceae</taxon>
        <taxon>Mycobacterium</taxon>
        <taxon>Mycobacterium avium complex (MAC)</taxon>
    </lineage>
</organism>
<dbReference type="GO" id="GO:0032196">
    <property type="term" value="P:transposition"/>
    <property type="evidence" value="ECO:0007669"/>
    <property type="project" value="TreeGrafter"/>
</dbReference>
<dbReference type="PANTHER" id="PTHR10948">
    <property type="entry name" value="TRANSPOSASE"/>
    <property type="match status" value="1"/>
</dbReference>
<gene>
    <name evidence="2" type="ORF">MYCOZU2_01005</name>
</gene>
<dbReference type="SUPFAM" id="SSF53098">
    <property type="entry name" value="Ribonuclease H-like"/>
    <property type="match status" value="1"/>
</dbReference>
<evidence type="ECO:0000313" key="2">
    <source>
        <dbReference type="EMBL" id="ASL13447.1"/>
    </source>
</evidence>
<proteinExistence type="predicted"/>
<dbReference type="InterPro" id="IPR053392">
    <property type="entry name" value="Transposase_IS30-like"/>
</dbReference>
<feature type="domain" description="Integrase catalytic" evidence="1">
    <location>
        <begin position="16"/>
        <end position="107"/>
    </location>
</feature>
<accession>A0A7U5MH81</accession>
<dbReference type="EMBL" id="CP015267">
    <property type="protein sequence ID" value="ASL13447.1"/>
    <property type="molecule type" value="Genomic_DNA"/>
</dbReference>
<dbReference type="InterPro" id="IPR001584">
    <property type="entry name" value="Integrase_cat-core"/>
</dbReference>
<dbReference type="NCBIfam" id="NF033563">
    <property type="entry name" value="transpos_IS30"/>
    <property type="match status" value="1"/>
</dbReference>
<evidence type="ECO:0000313" key="3">
    <source>
        <dbReference type="Proteomes" id="UP000198286"/>
    </source>
</evidence>
<dbReference type="GO" id="GO:0004803">
    <property type="term" value="F:transposase activity"/>
    <property type="evidence" value="ECO:0007669"/>
    <property type="project" value="TreeGrafter"/>
</dbReference>
<dbReference type="GO" id="GO:0015074">
    <property type="term" value="P:DNA integration"/>
    <property type="evidence" value="ECO:0007669"/>
    <property type="project" value="InterPro"/>
</dbReference>
<dbReference type="InterPro" id="IPR051917">
    <property type="entry name" value="Transposase-Integrase"/>
</dbReference>
<dbReference type="Pfam" id="PF00665">
    <property type="entry name" value="rve"/>
    <property type="match status" value="1"/>
</dbReference>
<dbReference type="InterPro" id="IPR012337">
    <property type="entry name" value="RNaseH-like_sf"/>
</dbReference>
<protein>
    <submittedName>
        <fullName evidence="2">Transposase</fullName>
    </submittedName>
</protein>
<evidence type="ECO:0000259" key="1">
    <source>
        <dbReference type="Pfam" id="PF00665"/>
    </source>
</evidence>
<dbReference type="Proteomes" id="UP000198286">
    <property type="component" value="Chromosome"/>
</dbReference>
<reference evidence="2 3" key="1">
    <citation type="journal article" date="2017" name="Lancet Infect. Dis.">
        <title>Global outbreak of severe Mycobacterium chimaera disease after cardiac surgery: a molecular epidemiological study.</title>
        <authorList>
            <person name="van Ingen J."/>
            <person name="Kohl T."/>
            <person name="Kranzer K."/>
            <person name="Hasse B."/>
            <person name="Keller P."/>
            <person name="Szafranska A."/>
            <person name="Hillemann D."/>
            <person name="Chand M."/>
            <person name="Schreiber P."/>
            <person name="Sommerstein R."/>
            <person name="Berger C."/>
            <person name="Genoni M."/>
            <person name="Ruegg C."/>
            <person name="Troillet N."/>
            <person name="Widmer A.F."/>
            <person name="Becker S.L."/>
            <person name="Herrmann M."/>
            <person name="Eckmanns T."/>
            <person name="Haller S."/>
            <person name="Hoeller C."/>
            <person name="Debast S.B."/>
            <person name="Wolfhagen M.J."/>
            <person name="Hopman J."/>
            <person name="Kluytmans J."/>
            <person name="Langelaar M."/>
            <person name="Notermans D.W."/>
            <person name="ten Oever J."/>
            <person name="van den Barselaar P."/>
            <person name="Vonk A.B.A."/>
            <person name="Vos M.C."/>
            <person name="Ahmed N."/>
            <person name="Brown T."/>
            <person name="Crook D."/>
            <person name="Lamagni T."/>
            <person name="Phin N."/>
            <person name="Smith E.G."/>
            <person name="Zambon M."/>
            <person name="Serr A."/>
            <person name="Goetting T."/>
            <person name="Ebner W."/>
            <person name="Thuermer A."/>
            <person name="Utpatel C."/>
            <person name="Sproer C."/>
            <person name="Bunk B."/>
            <person name="Nubel U."/>
            <person name="Bloemberg G."/>
            <person name="Bottger E."/>
            <person name="Niemann S."/>
            <person name="Wagner D."/>
            <person name="Sax H."/>
        </authorList>
    </citation>
    <scope>NUCLEOTIDE SEQUENCE [LARGE SCALE GENOMIC DNA]</scope>
    <source>
        <strain evidence="2 3">ZUERICH-2</strain>
    </source>
</reference>
<name>A0A7U5MH81_MYCIT</name>
<dbReference type="GO" id="GO:0005829">
    <property type="term" value="C:cytosol"/>
    <property type="evidence" value="ECO:0007669"/>
    <property type="project" value="TreeGrafter"/>
</dbReference>
<sequence length="169" mass="18987">MLTIHDRSFSAVDRSEAGHWEGDLIIGNNHLSAIGTLVERQTRMLRLVHLPRSDADSLHAALVARMKDLPPTLMRSITWDQGTEMARHLATTDKLGAPVYFCDSRSPWQRGTNENTYWYTVLVPGRFDGSQPVGCWVTRRTRVADGFPLICPRQLRARALTGSDLIEAC</sequence>
<dbReference type="PANTHER" id="PTHR10948:SF23">
    <property type="entry name" value="TRANSPOSASE INSI FOR INSERTION SEQUENCE ELEMENT IS30A-RELATED"/>
    <property type="match status" value="1"/>
</dbReference>
<dbReference type="AlphaFoldDB" id="A0A7U5MH81"/>